<evidence type="ECO:0000313" key="1">
    <source>
        <dbReference type="EMBL" id="ETV73165.1"/>
    </source>
</evidence>
<gene>
    <name evidence="1" type="ORF">H257_11981</name>
</gene>
<protein>
    <submittedName>
        <fullName evidence="1">Uncharacterized protein</fullName>
    </submittedName>
</protein>
<dbReference type="GeneID" id="20813977"/>
<dbReference type="VEuPathDB" id="FungiDB:H257_11981"/>
<name>W4G0F7_APHAT</name>
<sequence>MPRRTSYMADVAAKAISDVISKKQSFRTHGLSHRQYEDDLVTSILAMERDDQLVNRSQILDKAPAIPLPLSSNRLLRAKGLAWFVEHRIS</sequence>
<dbReference type="EMBL" id="KI913150">
    <property type="protein sequence ID" value="ETV73165.1"/>
    <property type="molecule type" value="Genomic_DNA"/>
</dbReference>
<proteinExistence type="predicted"/>
<reference evidence="1" key="1">
    <citation type="submission" date="2013-12" db="EMBL/GenBank/DDBJ databases">
        <title>The Genome Sequence of Aphanomyces astaci APO3.</title>
        <authorList>
            <consortium name="The Broad Institute Genomics Platform"/>
            <person name="Russ C."/>
            <person name="Tyler B."/>
            <person name="van West P."/>
            <person name="Dieguez-Uribeondo J."/>
            <person name="Young S.K."/>
            <person name="Zeng Q."/>
            <person name="Gargeya S."/>
            <person name="Fitzgerald M."/>
            <person name="Abouelleil A."/>
            <person name="Alvarado L."/>
            <person name="Chapman S.B."/>
            <person name="Gainer-Dewar J."/>
            <person name="Goldberg J."/>
            <person name="Griggs A."/>
            <person name="Gujja S."/>
            <person name="Hansen M."/>
            <person name="Howarth C."/>
            <person name="Imamovic A."/>
            <person name="Ireland A."/>
            <person name="Larimer J."/>
            <person name="McCowan C."/>
            <person name="Murphy C."/>
            <person name="Pearson M."/>
            <person name="Poon T.W."/>
            <person name="Priest M."/>
            <person name="Roberts A."/>
            <person name="Saif S."/>
            <person name="Shea T."/>
            <person name="Sykes S."/>
            <person name="Wortman J."/>
            <person name="Nusbaum C."/>
            <person name="Birren B."/>
        </authorList>
    </citation>
    <scope>NUCLEOTIDE SEQUENCE [LARGE SCALE GENOMIC DNA]</scope>
    <source>
        <strain evidence="1">APO3</strain>
    </source>
</reference>
<dbReference type="AlphaFoldDB" id="W4G0F7"/>
<dbReference type="RefSeq" id="XP_009837370.1">
    <property type="nucleotide sequence ID" value="XM_009839068.1"/>
</dbReference>
<accession>W4G0F7</accession>
<organism evidence="1">
    <name type="scientific">Aphanomyces astaci</name>
    <name type="common">Crayfish plague agent</name>
    <dbReference type="NCBI Taxonomy" id="112090"/>
    <lineage>
        <taxon>Eukaryota</taxon>
        <taxon>Sar</taxon>
        <taxon>Stramenopiles</taxon>
        <taxon>Oomycota</taxon>
        <taxon>Saprolegniomycetes</taxon>
        <taxon>Saprolegniales</taxon>
        <taxon>Verrucalvaceae</taxon>
        <taxon>Aphanomyces</taxon>
    </lineage>
</organism>